<keyword evidence="3 5" id="KW-1133">Transmembrane helix</keyword>
<feature type="transmembrane region" description="Helical" evidence="5">
    <location>
        <begin position="52"/>
        <end position="71"/>
    </location>
</feature>
<evidence type="ECO:0000259" key="7">
    <source>
        <dbReference type="Pfam" id="PF12698"/>
    </source>
</evidence>
<keyword evidence="6" id="KW-0732">Signal</keyword>
<evidence type="ECO:0000256" key="4">
    <source>
        <dbReference type="ARBA" id="ARBA00023136"/>
    </source>
</evidence>
<dbReference type="Proteomes" id="UP000722791">
    <property type="component" value="Unassembled WGS sequence"/>
</dbReference>
<evidence type="ECO:0000256" key="1">
    <source>
        <dbReference type="ARBA" id="ARBA00004141"/>
    </source>
</evidence>
<dbReference type="EMBL" id="BNCP01000033">
    <property type="protein sequence ID" value="GIL85769.1"/>
    <property type="molecule type" value="Genomic_DNA"/>
</dbReference>
<dbReference type="Proteomes" id="UP000747110">
    <property type="component" value="Unassembled WGS sequence"/>
</dbReference>
<dbReference type="GO" id="GO:0140359">
    <property type="term" value="F:ABC-type transporter activity"/>
    <property type="evidence" value="ECO:0007669"/>
    <property type="project" value="InterPro"/>
</dbReference>
<dbReference type="Pfam" id="PF12698">
    <property type="entry name" value="ABC2_membrane_3"/>
    <property type="match status" value="1"/>
</dbReference>
<feature type="chain" id="PRO_5036271554" description="ABC-2 type transporter transmembrane domain-containing protein" evidence="6">
    <location>
        <begin position="16"/>
        <end position="107"/>
    </location>
</feature>
<keyword evidence="4 5" id="KW-0472">Membrane</keyword>
<keyword evidence="10" id="KW-1185">Reference proteome</keyword>
<feature type="signal peptide" evidence="6">
    <location>
        <begin position="1"/>
        <end position="15"/>
    </location>
</feature>
<reference evidence="8" key="1">
    <citation type="journal article" date="2021" name="Proc. Natl. Acad. Sci. U.S.A.">
        <title>Three genomes in the algal genus Volvox reveal the fate of a haploid sex-determining region after a transition to homothallism.</title>
        <authorList>
            <person name="Yamamoto K."/>
            <person name="Hamaji T."/>
            <person name="Kawai-Toyooka H."/>
            <person name="Matsuzaki R."/>
            <person name="Takahashi F."/>
            <person name="Nishimura Y."/>
            <person name="Kawachi M."/>
            <person name="Noguchi H."/>
            <person name="Minakuchi Y."/>
            <person name="Umen J.G."/>
            <person name="Toyoda A."/>
            <person name="Nozaki H."/>
        </authorList>
    </citation>
    <scope>NUCLEOTIDE SEQUENCE</scope>
    <source>
        <strain evidence="9">NIES-3785</strain>
        <strain evidence="8">NIES-3786</strain>
    </source>
</reference>
<protein>
    <recommendedName>
        <fullName evidence="7">ABC-2 type transporter transmembrane domain-containing protein</fullName>
    </recommendedName>
</protein>
<dbReference type="InterPro" id="IPR013525">
    <property type="entry name" value="ABC2_TM"/>
</dbReference>
<evidence type="ECO:0000313" key="9">
    <source>
        <dbReference type="EMBL" id="GIM09289.1"/>
    </source>
</evidence>
<evidence type="ECO:0000313" key="8">
    <source>
        <dbReference type="EMBL" id="GIL85769.1"/>
    </source>
</evidence>
<sequence length="107" mass="11317">MLVLCLVLASSVLSASFVMFVVREQENNSKHPQLVSGAPAAAYWAANYGWDLLSYSLSSAGLLALIVWYWLPQFVQRPAPGGGCGVAVGVRSGRHQSDLLAALPVSG</sequence>
<accession>A0A8J4CPA6</accession>
<organism evidence="8 10">
    <name type="scientific">Volvox reticuliferus</name>
    <dbReference type="NCBI Taxonomy" id="1737510"/>
    <lineage>
        <taxon>Eukaryota</taxon>
        <taxon>Viridiplantae</taxon>
        <taxon>Chlorophyta</taxon>
        <taxon>core chlorophytes</taxon>
        <taxon>Chlorophyceae</taxon>
        <taxon>CS clade</taxon>
        <taxon>Chlamydomonadales</taxon>
        <taxon>Volvocaceae</taxon>
        <taxon>Volvox</taxon>
    </lineage>
</organism>
<keyword evidence="2 5" id="KW-0812">Transmembrane</keyword>
<evidence type="ECO:0000256" key="5">
    <source>
        <dbReference type="SAM" id="Phobius"/>
    </source>
</evidence>
<comment type="subcellular location">
    <subcellularLocation>
        <location evidence="1">Membrane</location>
        <topology evidence="1">Multi-pass membrane protein</topology>
    </subcellularLocation>
</comment>
<evidence type="ECO:0000313" key="10">
    <source>
        <dbReference type="Proteomes" id="UP000747110"/>
    </source>
</evidence>
<evidence type="ECO:0000256" key="2">
    <source>
        <dbReference type="ARBA" id="ARBA00022692"/>
    </source>
</evidence>
<feature type="domain" description="ABC-2 type transporter transmembrane" evidence="7">
    <location>
        <begin position="5"/>
        <end position="66"/>
    </location>
</feature>
<dbReference type="EMBL" id="BNCQ01000031">
    <property type="protein sequence ID" value="GIM09289.1"/>
    <property type="molecule type" value="Genomic_DNA"/>
</dbReference>
<gene>
    <name evidence="8" type="ORF">Vretifemale_14244</name>
    <name evidence="9" type="ORF">Vretimale_13200</name>
</gene>
<evidence type="ECO:0000256" key="6">
    <source>
        <dbReference type="SAM" id="SignalP"/>
    </source>
</evidence>
<comment type="caution">
    <text evidence="8">The sequence shown here is derived from an EMBL/GenBank/DDBJ whole genome shotgun (WGS) entry which is preliminary data.</text>
</comment>
<name>A0A8J4CPA6_9CHLO</name>
<dbReference type="GO" id="GO:0016020">
    <property type="term" value="C:membrane"/>
    <property type="evidence" value="ECO:0007669"/>
    <property type="project" value="UniProtKB-SubCell"/>
</dbReference>
<dbReference type="AlphaFoldDB" id="A0A8J4CPA6"/>
<proteinExistence type="predicted"/>
<evidence type="ECO:0000256" key="3">
    <source>
        <dbReference type="ARBA" id="ARBA00022989"/>
    </source>
</evidence>